<organism evidence="2 3">
    <name type="scientific">Hyaloscypha hepaticicola</name>
    <dbReference type="NCBI Taxonomy" id="2082293"/>
    <lineage>
        <taxon>Eukaryota</taxon>
        <taxon>Fungi</taxon>
        <taxon>Dikarya</taxon>
        <taxon>Ascomycota</taxon>
        <taxon>Pezizomycotina</taxon>
        <taxon>Leotiomycetes</taxon>
        <taxon>Helotiales</taxon>
        <taxon>Hyaloscyphaceae</taxon>
        <taxon>Hyaloscypha</taxon>
    </lineage>
</organism>
<protein>
    <submittedName>
        <fullName evidence="2">Uncharacterized protein</fullName>
    </submittedName>
</protein>
<sequence>MQGVEHTAADAEIAGAGAAAPTQAAQKPQSSQADALVADAAPVSISQAQAQAQQATSTNASLDPILVSPPVAAHPPQDQTSQAPTLQKAISAISAIHAPAPGPRAITSQAPATQQATSAPAPNPHVIVAAAPLVAARPDIKLEVPPTNTALDTESSPPPSPSPVSDILWRLHDVFHTASGPAMYRLSDDDEVYLTELTRGCYKTFFWARGGDQAEGLLSWECWCVVVDREKGRGSKDF</sequence>
<reference evidence="2 3" key="1">
    <citation type="submission" date="2016-05" db="EMBL/GenBank/DDBJ databases">
        <title>A degradative enzymes factory behind the ericoid mycorrhizal symbiosis.</title>
        <authorList>
            <consortium name="DOE Joint Genome Institute"/>
            <person name="Martino E."/>
            <person name="Morin E."/>
            <person name="Grelet G."/>
            <person name="Kuo A."/>
            <person name="Kohler A."/>
            <person name="Daghino S."/>
            <person name="Barry K."/>
            <person name="Choi C."/>
            <person name="Cichocki N."/>
            <person name="Clum A."/>
            <person name="Copeland A."/>
            <person name="Hainaut M."/>
            <person name="Haridas S."/>
            <person name="Labutti K."/>
            <person name="Lindquist E."/>
            <person name="Lipzen A."/>
            <person name="Khouja H.-R."/>
            <person name="Murat C."/>
            <person name="Ohm R."/>
            <person name="Olson A."/>
            <person name="Spatafora J."/>
            <person name="Veneault-Fourrey C."/>
            <person name="Henrissat B."/>
            <person name="Grigoriev I."/>
            <person name="Martin F."/>
            <person name="Perotto S."/>
        </authorList>
    </citation>
    <scope>NUCLEOTIDE SEQUENCE [LARGE SCALE GENOMIC DNA]</scope>
    <source>
        <strain evidence="2 3">UAMH 7357</strain>
    </source>
</reference>
<feature type="region of interest" description="Disordered" evidence="1">
    <location>
        <begin position="100"/>
        <end position="121"/>
    </location>
</feature>
<feature type="compositionally biased region" description="Low complexity" evidence="1">
    <location>
        <begin position="10"/>
        <end position="35"/>
    </location>
</feature>
<evidence type="ECO:0000256" key="1">
    <source>
        <dbReference type="SAM" id="MobiDB-lite"/>
    </source>
</evidence>
<keyword evidence="3" id="KW-1185">Reference proteome</keyword>
<accession>A0A2J6PE79</accession>
<gene>
    <name evidence="2" type="ORF">NA56DRAFT_652581</name>
</gene>
<dbReference type="EMBL" id="KZ613554">
    <property type="protein sequence ID" value="PMD12299.1"/>
    <property type="molecule type" value="Genomic_DNA"/>
</dbReference>
<dbReference type="Proteomes" id="UP000235672">
    <property type="component" value="Unassembled WGS sequence"/>
</dbReference>
<evidence type="ECO:0000313" key="2">
    <source>
        <dbReference type="EMBL" id="PMD12299.1"/>
    </source>
</evidence>
<evidence type="ECO:0000313" key="3">
    <source>
        <dbReference type="Proteomes" id="UP000235672"/>
    </source>
</evidence>
<proteinExistence type="predicted"/>
<feature type="non-terminal residue" evidence="2">
    <location>
        <position position="1"/>
    </location>
</feature>
<name>A0A2J6PE79_9HELO</name>
<feature type="region of interest" description="Disordered" evidence="1">
    <location>
        <begin position="1"/>
        <end position="85"/>
    </location>
</feature>
<dbReference type="AlphaFoldDB" id="A0A2J6PE79"/>
<feature type="compositionally biased region" description="Low complexity" evidence="1">
    <location>
        <begin position="107"/>
        <end position="120"/>
    </location>
</feature>